<feature type="compositionally biased region" description="Polar residues" evidence="3">
    <location>
        <begin position="33"/>
        <end position="44"/>
    </location>
</feature>
<evidence type="ECO:0000256" key="1">
    <source>
        <dbReference type="ARBA" id="ARBA00023015"/>
    </source>
</evidence>
<dbReference type="Proteomes" id="UP000886520">
    <property type="component" value="Chromosome 8"/>
</dbReference>
<dbReference type="Gene3D" id="1.20.1110.10">
    <property type="entry name" value="Calcium-transporting ATPase, transmembrane domain"/>
    <property type="match status" value="1"/>
</dbReference>
<gene>
    <name evidence="4" type="ORF">GOP47_0008658</name>
</gene>
<protein>
    <submittedName>
        <fullName evidence="4">Uncharacterized protein</fullName>
    </submittedName>
</protein>
<dbReference type="EMBL" id="JABFUD020000008">
    <property type="protein sequence ID" value="KAI5076593.1"/>
    <property type="molecule type" value="Genomic_DNA"/>
</dbReference>
<feature type="compositionally biased region" description="Low complexity" evidence="3">
    <location>
        <begin position="22"/>
        <end position="32"/>
    </location>
</feature>
<evidence type="ECO:0000256" key="2">
    <source>
        <dbReference type="ARBA" id="ARBA00023163"/>
    </source>
</evidence>
<reference evidence="4" key="1">
    <citation type="submission" date="2021-01" db="EMBL/GenBank/DDBJ databases">
        <title>Adiantum capillus-veneris genome.</title>
        <authorList>
            <person name="Fang Y."/>
            <person name="Liao Q."/>
        </authorList>
    </citation>
    <scope>NUCLEOTIDE SEQUENCE</scope>
    <source>
        <strain evidence="4">H3</strain>
        <tissue evidence="4">Leaf</tissue>
    </source>
</reference>
<keyword evidence="1" id="KW-0805">Transcription regulation</keyword>
<dbReference type="InterPro" id="IPR005202">
    <property type="entry name" value="TF_GRAS"/>
</dbReference>
<keyword evidence="2" id="KW-0804">Transcription</keyword>
<dbReference type="PROSITE" id="PS50985">
    <property type="entry name" value="GRAS"/>
    <property type="match status" value="1"/>
</dbReference>
<evidence type="ECO:0000313" key="5">
    <source>
        <dbReference type="Proteomes" id="UP000886520"/>
    </source>
</evidence>
<sequence length="517" mass="56099">MSKGYAFNHSHISEVSRGASDSSPPSSQQQSPNGRQVAQAQNGDYGQGRVRHMSSRISALSPPHSSNSSDVLSPSGSNYQCDRDMYSNEINSCTYNDGKGKYHLQVSQSPGASSIESPDSTLAFSGPYLHNPAIDKGIKVENTTATALELGSLSFEHALKALSLSSGVKSLLITCAASLSEEKMDVAEQAMKDLRKSASVYGDPLERLAAYMSEGLVARLHASGSIIYKALKCREAPAIEVLSAMQKLYEICPYIQFAFMAANGAIAEAFKEEAMVHVFDFQIDQGTQWFSLIQALASRPGGPPCMCISTIDDPTAHSYPLGGMDAVKMRLASFASSLGVTLEFTIISSKLSDLQASMIGRKAGEALAINFALQLHHMPDESTDAGGTECQHEHIAFFGQVATVITVYAKFGFAEIRGIGWGWAGVIWLYDIVFYLPLDVINFAVRYALSGRAWDTLFERKVAFTKKKDFGKEVREAQWAHAQRTMNGLQLAEPPSTILADKGSYHDELAEIAEQAK</sequence>
<evidence type="ECO:0000256" key="3">
    <source>
        <dbReference type="SAM" id="MobiDB-lite"/>
    </source>
</evidence>
<keyword evidence="5" id="KW-1185">Reference proteome</keyword>
<comment type="caution">
    <text evidence="4">The sequence shown here is derived from an EMBL/GenBank/DDBJ whole genome shotgun (WGS) entry which is preliminary data.</text>
</comment>
<dbReference type="OrthoDB" id="1910309at2759"/>
<organism evidence="4 5">
    <name type="scientific">Adiantum capillus-veneris</name>
    <name type="common">Maidenhair fern</name>
    <dbReference type="NCBI Taxonomy" id="13818"/>
    <lineage>
        <taxon>Eukaryota</taxon>
        <taxon>Viridiplantae</taxon>
        <taxon>Streptophyta</taxon>
        <taxon>Embryophyta</taxon>
        <taxon>Tracheophyta</taxon>
        <taxon>Polypodiopsida</taxon>
        <taxon>Polypodiidae</taxon>
        <taxon>Polypodiales</taxon>
        <taxon>Pteridineae</taxon>
        <taxon>Pteridaceae</taxon>
        <taxon>Vittarioideae</taxon>
        <taxon>Adiantum</taxon>
    </lineage>
</organism>
<dbReference type="PANTHER" id="PTHR31636">
    <property type="entry name" value="OSJNBA0084A10.13 PROTEIN-RELATED"/>
    <property type="match status" value="1"/>
</dbReference>
<feature type="region of interest" description="Disordered" evidence="3">
    <location>
        <begin position="1"/>
        <end position="80"/>
    </location>
</feature>
<feature type="compositionally biased region" description="Low complexity" evidence="3">
    <location>
        <begin position="58"/>
        <end position="77"/>
    </location>
</feature>
<dbReference type="AlphaFoldDB" id="A0A9D4UZQ7"/>
<name>A0A9D4UZQ7_ADICA</name>
<proteinExistence type="predicted"/>
<accession>A0A9D4UZQ7</accession>
<evidence type="ECO:0000313" key="4">
    <source>
        <dbReference type="EMBL" id="KAI5076593.1"/>
    </source>
</evidence>
<dbReference type="Pfam" id="PF03514">
    <property type="entry name" value="GRAS"/>
    <property type="match status" value="1"/>
</dbReference>